<dbReference type="AlphaFoldDB" id="A0AAE2SCM5"/>
<dbReference type="RefSeq" id="WP_309490353.1">
    <property type="nucleotide sequence ID" value="NZ_JAENIG010000008.1"/>
</dbReference>
<sequence length="168" mass="18169">MKALLLFVLTMFLASCAGYQLGGAKPTHLAAVESIHVPLFENDTLQIRAESYATNSAVDALTRDGTYRIATADTADAVLEGRVSEIDYSQISSSREDTLSTEELSMEITIEWVLRDGSNPARILEKGKSSGETRFFAGGNLHVARTNALPDALRRAAESMVARLADGF</sequence>
<dbReference type="GO" id="GO:0043165">
    <property type="term" value="P:Gram-negative-bacterium-type cell outer membrane assembly"/>
    <property type="evidence" value="ECO:0007669"/>
    <property type="project" value="InterPro"/>
</dbReference>
<accession>A0AAE2SCM5</accession>
<keyword evidence="1" id="KW-0732">Signal</keyword>
<dbReference type="Proteomes" id="UP000634206">
    <property type="component" value="Unassembled WGS sequence"/>
</dbReference>
<organism evidence="2 3">
    <name type="scientific">Oceaniferula flava</name>
    <dbReference type="NCBI Taxonomy" id="2800421"/>
    <lineage>
        <taxon>Bacteria</taxon>
        <taxon>Pseudomonadati</taxon>
        <taxon>Verrucomicrobiota</taxon>
        <taxon>Verrucomicrobiia</taxon>
        <taxon>Verrucomicrobiales</taxon>
        <taxon>Verrucomicrobiaceae</taxon>
        <taxon>Oceaniferula</taxon>
    </lineage>
</organism>
<evidence type="ECO:0000313" key="2">
    <source>
        <dbReference type="EMBL" id="MBK1855740.1"/>
    </source>
</evidence>
<reference evidence="2" key="1">
    <citation type="submission" date="2021-01" db="EMBL/GenBank/DDBJ databases">
        <title>Modified the classification status of verrucomicrobia.</title>
        <authorList>
            <person name="Feng X."/>
        </authorList>
    </citation>
    <scope>NUCLEOTIDE SEQUENCE</scope>
    <source>
        <strain evidence="2">5K15</strain>
    </source>
</reference>
<feature type="chain" id="PRO_5041917591" description="Lipopolysaccharide-assembly" evidence="1">
    <location>
        <begin position="18"/>
        <end position="168"/>
    </location>
</feature>
<proteinExistence type="predicted"/>
<keyword evidence="3" id="KW-1185">Reference proteome</keyword>
<evidence type="ECO:0000313" key="3">
    <source>
        <dbReference type="Proteomes" id="UP000634206"/>
    </source>
</evidence>
<comment type="caution">
    <text evidence="2">The sequence shown here is derived from an EMBL/GenBank/DDBJ whole genome shotgun (WGS) entry which is preliminary data.</text>
</comment>
<feature type="signal peptide" evidence="1">
    <location>
        <begin position="1"/>
        <end position="17"/>
    </location>
</feature>
<dbReference type="InterPro" id="IPR007485">
    <property type="entry name" value="LPS_assembly_LptE"/>
</dbReference>
<protein>
    <recommendedName>
        <fullName evidence="4">Lipopolysaccharide-assembly</fullName>
    </recommendedName>
</protein>
<dbReference type="GO" id="GO:0019867">
    <property type="term" value="C:outer membrane"/>
    <property type="evidence" value="ECO:0007669"/>
    <property type="project" value="InterPro"/>
</dbReference>
<dbReference type="Pfam" id="PF04390">
    <property type="entry name" value="LptE"/>
    <property type="match status" value="1"/>
</dbReference>
<dbReference type="PROSITE" id="PS51257">
    <property type="entry name" value="PROKAR_LIPOPROTEIN"/>
    <property type="match status" value="1"/>
</dbReference>
<gene>
    <name evidence="2" type="ORF">JIN83_12265</name>
</gene>
<name>A0AAE2SCM5_9BACT</name>
<evidence type="ECO:0008006" key="4">
    <source>
        <dbReference type="Google" id="ProtNLM"/>
    </source>
</evidence>
<dbReference type="EMBL" id="JAENIG010000008">
    <property type="protein sequence ID" value="MBK1855740.1"/>
    <property type="molecule type" value="Genomic_DNA"/>
</dbReference>
<evidence type="ECO:0000256" key="1">
    <source>
        <dbReference type="SAM" id="SignalP"/>
    </source>
</evidence>